<keyword evidence="1" id="KW-0732">Signal</keyword>
<name>A0A9Q0S0E7_9DIPT</name>
<evidence type="ECO:0000256" key="1">
    <source>
        <dbReference type="SAM" id="SignalP"/>
    </source>
</evidence>
<feature type="chain" id="PRO_5040468179" evidence="1">
    <location>
        <begin position="21"/>
        <end position="126"/>
    </location>
</feature>
<feature type="signal peptide" evidence="1">
    <location>
        <begin position="1"/>
        <end position="20"/>
    </location>
</feature>
<dbReference type="OrthoDB" id="6429030at2759"/>
<comment type="caution">
    <text evidence="2">The sequence shown here is derived from an EMBL/GenBank/DDBJ whole genome shotgun (WGS) entry which is preliminary data.</text>
</comment>
<dbReference type="AlphaFoldDB" id="A0A9Q0S0E7"/>
<keyword evidence="3" id="KW-1185">Reference proteome</keyword>
<proteinExistence type="predicted"/>
<gene>
    <name evidence="2" type="ORF">Bhyg_05865</name>
</gene>
<reference evidence="2" key="1">
    <citation type="submission" date="2022-07" db="EMBL/GenBank/DDBJ databases">
        <authorList>
            <person name="Trinca V."/>
            <person name="Uliana J.V.C."/>
            <person name="Torres T.T."/>
            <person name="Ward R.J."/>
            <person name="Monesi N."/>
        </authorList>
    </citation>
    <scope>NUCLEOTIDE SEQUENCE</scope>
    <source>
        <strain evidence="2">HSMRA1968</strain>
        <tissue evidence="2">Whole embryos</tissue>
    </source>
</reference>
<dbReference type="EMBL" id="WJQU01000002">
    <property type="protein sequence ID" value="KAJ6640932.1"/>
    <property type="molecule type" value="Genomic_DNA"/>
</dbReference>
<evidence type="ECO:0000313" key="2">
    <source>
        <dbReference type="EMBL" id="KAJ6640932.1"/>
    </source>
</evidence>
<sequence length="126" mass="14596">MKVVWVFLSVFFVVVTATNARKTNVSVAETLKLVKDYFELLNTDISEKYAKFGAFVLENMGDVYSCARNEHEAIKEIAKEFYRYMEDLSEETVAEGLEFLRPYKEDLGSLWDQIKEAAKEIFGRND</sequence>
<evidence type="ECO:0000313" key="3">
    <source>
        <dbReference type="Proteomes" id="UP001151699"/>
    </source>
</evidence>
<accession>A0A9Q0S0E7</accession>
<protein>
    <submittedName>
        <fullName evidence="2">Uncharacterized protein</fullName>
    </submittedName>
</protein>
<organism evidence="2 3">
    <name type="scientific">Pseudolycoriella hygida</name>
    <dbReference type="NCBI Taxonomy" id="35572"/>
    <lineage>
        <taxon>Eukaryota</taxon>
        <taxon>Metazoa</taxon>
        <taxon>Ecdysozoa</taxon>
        <taxon>Arthropoda</taxon>
        <taxon>Hexapoda</taxon>
        <taxon>Insecta</taxon>
        <taxon>Pterygota</taxon>
        <taxon>Neoptera</taxon>
        <taxon>Endopterygota</taxon>
        <taxon>Diptera</taxon>
        <taxon>Nematocera</taxon>
        <taxon>Sciaroidea</taxon>
        <taxon>Sciaridae</taxon>
        <taxon>Pseudolycoriella</taxon>
    </lineage>
</organism>
<dbReference type="Proteomes" id="UP001151699">
    <property type="component" value="Chromosome B"/>
</dbReference>